<organism evidence="1 2">
    <name type="scientific">Escherichia coli MS 85-1</name>
    <dbReference type="NCBI Taxonomy" id="679202"/>
    <lineage>
        <taxon>Bacteria</taxon>
        <taxon>Pseudomonadati</taxon>
        <taxon>Pseudomonadota</taxon>
        <taxon>Gammaproteobacteria</taxon>
        <taxon>Enterobacterales</taxon>
        <taxon>Enterobacteriaceae</taxon>
        <taxon>Escherichia</taxon>
    </lineage>
</organism>
<protein>
    <submittedName>
        <fullName evidence="1">Uncharacterized protein</fullName>
    </submittedName>
</protein>
<proteinExistence type="predicted"/>
<sequence length="88" mass="9709">MLEINTSKIKNTVTFSVDKDSLKKAKDSITGLKEFAENIKPAKLRFDNVTKGYKKAQSEVDKITKKQAQADKANAKAQLAAQRVVARG</sequence>
<accession>A0AAN3SCG8</accession>
<evidence type="ECO:0000313" key="1">
    <source>
        <dbReference type="EMBL" id="EFU32619.1"/>
    </source>
</evidence>
<dbReference type="EMBL" id="ADWQ01000066">
    <property type="protein sequence ID" value="EFU32619.1"/>
    <property type="molecule type" value="Genomic_DNA"/>
</dbReference>
<gene>
    <name evidence="1" type="ORF">HMPREF9350_05573</name>
</gene>
<reference evidence="1 2" key="1">
    <citation type="submission" date="2010-09" db="EMBL/GenBank/DDBJ databases">
        <authorList>
            <person name="Weinstock G."/>
            <person name="Sodergren E."/>
            <person name="Clifton S."/>
            <person name="Fulton L."/>
            <person name="Fulton B."/>
            <person name="Courtney L."/>
            <person name="Fronick C."/>
            <person name="Harrison M."/>
            <person name="Strong C."/>
            <person name="Farmer C."/>
            <person name="Delahaunty K."/>
            <person name="Markovic C."/>
            <person name="Hall O."/>
            <person name="Minx P."/>
            <person name="Tomlinson C."/>
            <person name="Mitreva M."/>
            <person name="Hou S."/>
            <person name="Chen J."/>
            <person name="Wollam A."/>
            <person name="Pepin K.H."/>
            <person name="Johnson M."/>
            <person name="Bhonagiri V."/>
            <person name="Zhang X."/>
            <person name="Suruliraj S."/>
            <person name="Warren W."/>
            <person name="Chinwalla A."/>
            <person name="Mardis E.R."/>
            <person name="Wilson R.K."/>
        </authorList>
    </citation>
    <scope>NUCLEOTIDE SEQUENCE [LARGE SCALE GENOMIC DNA]</scope>
    <source>
        <strain evidence="1 2">MS 85-1</strain>
    </source>
</reference>
<dbReference type="Proteomes" id="UP000005056">
    <property type="component" value="Unassembled WGS sequence"/>
</dbReference>
<comment type="caution">
    <text evidence="1">The sequence shown here is derived from an EMBL/GenBank/DDBJ whole genome shotgun (WGS) entry which is preliminary data.</text>
</comment>
<name>A0AAN3SCG8_ECOLX</name>
<evidence type="ECO:0000313" key="2">
    <source>
        <dbReference type="Proteomes" id="UP000005056"/>
    </source>
</evidence>
<dbReference type="AlphaFoldDB" id="A0AAN3SCG8"/>